<evidence type="ECO:0000256" key="2">
    <source>
        <dbReference type="ARBA" id="ARBA00022692"/>
    </source>
</evidence>
<reference evidence="9" key="1">
    <citation type="submission" date="2022-11" db="UniProtKB">
        <authorList>
            <consortium name="WormBaseParasite"/>
        </authorList>
    </citation>
    <scope>IDENTIFICATION</scope>
</reference>
<dbReference type="WBParaSite" id="PDA_v2.g157.t1">
    <property type="protein sequence ID" value="PDA_v2.g157.t1"/>
    <property type="gene ID" value="PDA_v2.g157"/>
</dbReference>
<organism evidence="8 9">
    <name type="scientific">Panagrolaimus davidi</name>
    <dbReference type="NCBI Taxonomy" id="227884"/>
    <lineage>
        <taxon>Eukaryota</taxon>
        <taxon>Metazoa</taxon>
        <taxon>Ecdysozoa</taxon>
        <taxon>Nematoda</taxon>
        <taxon>Chromadorea</taxon>
        <taxon>Rhabditida</taxon>
        <taxon>Tylenchina</taxon>
        <taxon>Panagrolaimomorpha</taxon>
        <taxon>Panagrolaimoidea</taxon>
        <taxon>Panagrolaimidae</taxon>
        <taxon>Panagrolaimus</taxon>
    </lineage>
</organism>
<accession>A0A914PIY2</accession>
<feature type="region of interest" description="Disordered" evidence="5">
    <location>
        <begin position="281"/>
        <end position="309"/>
    </location>
</feature>
<feature type="transmembrane region" description="Helical" evidence="6">
    <location>
        <begin position="151"/>
        <end position="171"/>
    </location>
</feature>
<dbReference type="PANTHER" id="PTHR46641">
    <property type="entry name" value="FMRFAMIDE RECEPTOR-RELATED"/>
    <property type="match status" value="1"/>
</dbReference>
<dbReference type="InterPro" id="IPR000276">
    <property type="entry name" value="GPCR_Rhodpsn"/>
</dbReference>
<evidence type="ECO:0000256" key="3">
    <source>
        <dbReference type="ARBA" id="ARBA00022989"/>
    </source>
</evidence>
<evidence type="ECO:0000256" key="5">
    <source>
        <dbReference type="SAM" id="MobiDB-lite"/>
    </source>
</evidence>
<dbReference type="GO" id="GO:0016020">
    <property type="term" value="C:membrane"/>
    <property type="evidence" value="ECO:0007669"/>
    <property type="project" value="UniProtKB-SubCell"/>
</dbReference>
<protein>
    <submittedName>
        <fullName evidence="9">G-protein coupled receptors family 1 profile domain-containing protein</fullName>
    </submittedName>
</protein>
<evidence type="ECO:0000256" key="4">
    <source>
        <dbReference type="ARBA" id="ARBA00023136"/>
    </source>
</evidence>
<feature type="transmembrane region" description="Helical" evidence="6">
    <location>
        <begin position="45"/>
        <end position="68"/>
    </location>
</feature>
<keyword evidence="2 6" id="KW-0812">Transmembrane</keyword>
<dbReference type="InterPro" id="IPR052954">
    <property type="entry name" value="GPCR-Ligand_Int"/>
</dbReference>
<feature type="transmembrane region" description="Helical" evidence="6">
    <location>
        <begin position="191"/>
        <end position="211"/>
    </location>
</feature>
<dbReference type="Proteomes" id="UP000887578">
    <property type="component" value="Unplaced"/>
</dbReference>
<dbReference type="GO" id="GO:0004930">
    <property type="term" value="F:G protein-coupled receptor activity"/>
    <property type="evidence" value="ECO:0007669"/>
    <property type="project" value="InterPro"/>
</dbReference>
<evidence type="ECO:0000256" key="1">
    <source>
        <dbReference type="ARBA" id="ARBA00004370"/>
    </source>
</evidence>
<feature type="transmembrane region" description="Helical" evidence="6">
    <location>
        <begin position="12"/>
        <end position="33"/>
    </location>
</feature>
<proteinExistence type="predicted"/>
<evidence type="ECO:0000259" key="7">
    <source>
        <dbReference type="PROSITE" id="PS50262"/>
    </source>
</evidence>
<feature type="transmembrane region" description="Helical" evidence="6">
    <location>
        <begin position="102"/>
        <end position="131"/>
    </location>
</feature>
<name>A0A914PIY2_9BILA</name>
<dbReference type="PROSITE" id="PS50262">
    <property type="entry name" value="G_PROTEIN_RECEP_F1_2"/>
    <property type="match status" value="1"/>
</dbReference>
<keyword evidence="8" id="KW-1185">Reference proteome</keyword>
<keyword evidence="4 6" id="KW-0472">Membrane</keyword>
<keyword evidence="3 6" id="KW-1133">Transmembrane helix</keyword>
<dbReference type="PANTHER" id="PTHR46641:SF24">
    <property type="entry name" value="G-PROTEIN COUPLED RECEPTORS FAMILY 1 PROFILE DOMAIN-CONTAINING PROTEIN"/>
    <property type="match status" value="1"/>
</dbReference>
<evidence type="ECO:0000313" key="8">
    <source>
        <dbReference type="Proteomes" id="UP000887578"/>
    </source>
</evidence>
<dbReference type="PRINTS" id="PR00237">
    <property type="entry name" value="GPCRRHODOPSN"/>
</dbReference>
<dbReference type="Pfam" id="PF00001">
    <property type="entry name" value="7tm_1"/>
    <property type="match status" value="1"/>
</dbReference>
<evidence type="ECO:0000256" key="6">
    <source>
        <dbReference type="SAM" id="Phobius"/>
    </source>
</evidence>
<dbReference type="Gene3D" id="1.20.1070.10">
    <property type="entry name" value="Rhodopsin 7-helix transmembrane proteins"/>
    <property type="match status" value="1"/>
</dbReference>
<dbReference type="InterPro" id="IPR017452">
    <property type="entry name" value="GPCR_Rhodpsn_7TM"/>
</dbReference>
<feature type="domain" description="G-protein coupled receptors family 1 profile" evidence="7">
    <location>
        <begin position="1"/>
        <end position="208"/>
    </location>
</feature>
<dbReference type="AlphaFoldDB" id="A0A914PIY2"/>
<dbReference type="CDD" id="cd14978">
    <property type="entry name" value="7tmA_FMRFamide_R-like"/>
    <property type="match status" value="1"/>
</dbReference>
<evidence type="ECO:0000313" key="9">
    <source>
        <dbReference type="WBParaSite" id="PDA_v2.g157.t1"/>
    </source>
</evidence>
<comment type="subcellular location">
    <subcellularLocation>
        <location evidence="1">Membrane</location>
    </subcellularLocation>
</comment>
<dbReference type="SUPFAM" id="SSF81321">
    <property type="entry name" value="Family A G protein-coupled receptor-like"/>
    <property type="match status" value="1"/>
</dbReference>
<sequence length="309" mass="35291">MVCEFFWKTALVTYPVSLAAQTASVWTCVAITVDRFLAVQYPLKMRLWCSPAKAFVVLSIIATISFLYKMPSIFELQLDECGKLVPTDLRQNELYIVIYNTYGYLLLLIVIPWTLMIILNVVVIRAVHTAYRIRRSMTKNKGRVDDRERRCTVMALVMLSTFIMFNLLAGVNNIIEAFSPEHPANYRFRIPIGNLLVCVNSASNILIYSIFGRKFRRVCFQILCPCLTDRGYQWLQPTMAIPSEAGESLRKITVLMPELQSNCPSRVSSLRMVHVENAAPTSICSPPKSPHHHYKQMTSNPVERTKSQE</sequence>